<dbReference type="Proteomes" id="UP000729402">
    <property type="component" value="Unassembled WGS sequence"/>
</dbReference>
<evidence type="ECO:0000313" key="2">
    <source>
        <dbReference type="EMBL" id="KAG8044252.1"/>
    </source>
</evidence>
<gene>
    <name evidence="2" type="ORF">GUJ93_ZPchr0136g33680</name>
</gene>
<dbReference type="AlphaFoldDB" id="A0A8J5UV98"/>
<protein>
    <submittedName>
        <fullName evidence="2">Uncharacterized protein</fullName>
    </submittedName>
</protein>
<reference evidence="2" key="1">
    <citation type="journal article" date="2021" name="bioRxiv">
        <title>Whole Genome Assembly and Annotation of Northern Wild Rice, Zizania palustris L., Supports a Whole Genome Duplication in the Zizania Genus.</title>
        <authorList>
            <person name="Haas M."/>
            <person name="Kono T."/>
            <person name="Macchietto M."/>
            <person name="Millas R."/>
            <person name="McGilp L."/>
            <person name="Shao M."/>
            <person name="Duquette J."/>
            <person name="Hirsch C.N."/>
            <person name="Kimball J."/>
        </authorList>
    </citation>
    <scope>NUCLEOTIDE SEQUENCE</scope>
    <source>
        <tissue evidence="2">Fresh leaf tissue</tissue>
    </source>
</reference>
<reference evidence="2" key="2">
    <citation type="submission" date="2021-02" db="EMBL/GenBank/DDBJ databases">
        <authorList>
            <person name="Kimball J.A."/>
            <person name="Haas M.W."/>
            <person name="Macchietto M."/>
            <person name="Kono T."/>
            <person name="Duquette J."/>
            <person name="Shao M."/>
        </authorList>
    </citation>
    <scope>NUCLEOTIDE SEQUENCE</scope>
    <source>
        <tissue evidence="2">Fresh leaf tissue</tissue>
    </source>
</reference>
<sequence length="86" mass="9265">MGKTGEGAGLGLDRPAPGVDRVTVSWTVARGPTRTRDSGWRAQAATEREEGKPGRHRPPPSHAGQATHVASRQPALHLQTPAWQLW</sequence>
<accession>A0A8J5UV98</accession>
<feature type="compositionally biased region" description="Gly residues" evidence="1">
    <location>
        <begin position="1"/>
        <end position="10"/>
    </location>
</feature>
<evidence type="ECO:0000256" key="1">
    <source>
        <dbReference type="SAM" id="MobiDB-lite"/>
    </source>
</evidence>
<proteinExistence type="predicted"/>
<keyword evidence="3" id="KW-1185">Reference proteome</keyword>
<comment type="caution">
    <text evidence="2">The sequence shown here is derived from an EMBL/GenBank/DDBJ whole genome shotgun (WGS) entry which is preliminary data.</text>
</comment>
<organism evidence="2 3">
    <name type="scientific">Zizania palustris</name>
    <name type="common">Northern wild rice</name>
    <dbReference type="NCBI Taxonomy" id="103762"/>
    <lineage>
        <taxon>Eukaryota</taxon>
        <taxon>Viridiplantae</taxon>
        <taxon>Streptophyta</taxon>
        <taxon>Embryophyta</taxon>
        <taxon>Tracheophyta</taxon>
        <taxon>Spermatophyta</taxon>
        <taxon>Magnoliopsida</taxon>
        <taxon>Liliopsida</taxon>
        <taxon>Poales</taxon>
        <taxon>Poaceae</taxon>
        <taxon>BOP clade</taxon>
        <taxon>Oryzoideae</taxon>
        <taxon>Oryzeae</taxon>
        <taxon>Zizaniinae</taxon>
        <taxon>Zizania</taxon>
    </lineage>
</organism>
<dbReference type="EMBL" id="JAAALK010000831">
    <property type="protein sequence ID" value="KAG8044252.1"/>
    <property type="molecule type" value="Genomic_DNA"/>
</dbReference>
<name>A0A8J5UV98_ZIZPA</name>
<feature type="region of interest" description="Disordered" evidence="1">
    <location>
        <begin position="1"/>
        <end position="86"/>
    </location>
</feature>
<evidence type="ECO:0000313" key="3">
    <source>
        <dbReference type="Proteomes" id="UP000729402"/>
    </source>
</evidence>